<dbReference type="EMBL" id="SRLO01003660">
    <property type="protein sequence ID" value="TNN31234.1"/>
    <property type="molecule type" value="Genomic_DNA"/>
</dbReference>
<dbReference type="AlphaFoldDB" id="A0A4Z2ESA0"/>
<evidence type="ECO:0000313" key="2">
    <source>
        <dbReference type="EMBL" id="TNN31234.1"/>
    </source>
</evidence>
<name>A0A4Z2ESA0_9TELE</name>
<protein>
    <submittedName>
        <fullName evidence="2">Uncharacterized protein</fullName>
    </submittedName>
</protein>
<sequence length="72" mass="8039">MRRTGVHESLCGDPSTDTTRHHPTPPDTTRHHPTPPDTAHAFLSQGLTGGTEYLCLREERQGKTLGRHKLSR</sequence>
<feature type="region of interest" description="Disordered" evidence="1">
    <location>
        <begin position="1"/>
        <end position="43"/>
    </location>
</feature>
<evidence type="ECO:0000256" key="1">
    <source>
        <dbReference type="SAM" id="MobiDB-lite"/>
    </source>
</evidence>
<keyword evidence="3" id="KW-1185">Reference proteome</keyword>
<comment type="caution">
    <text evidence="2">The sequence shown here is derived from an EMBL/GenBank/DDBJ whole genome shotgun (WGS) entry which is preliminary data.</text>
</comment>
<proteinExistence type="predicted"/>
<accession>A0A4Z2ESA0</accession>
<gene>
    <name evidence="2" type="ORF">EYF80_058614</name>
</gene>
<evidence type="ECO:0000313" key="3">
    <source>
        <dbReference type="Proteomes" id="UP000314294"/>
    </source>
</evidence>
<dbReference type="Proteomes" id="UP000314294">
    <property type="component" value="Unassembled WGS sequence"/>
</dbReference>
<organism evidence="2 3">
    <name type="scientific">Liparis tanakae</name>
    <name type="common">Tanaka's snailfish</name>
    <dbReference type="NCBI Taxonomy" id="230148"/>
    <lineage>
        <taxon>Eukaryota</taxon>
        <taxon>Metazoa</taxon>
        <taxon>Chordata</taxon>
        <taxon>Craniata</taxon>
        <taxon>Vertebrata</taxon>
        <taxon>Euteleostomi</taxon>
        <taxon>Actinopterygii</taxon>
        <taxon>Neopterygii</taxon>
        <taxon>Teleostei</taxon>
        <taxon>Neoteleostei</taxon>
        <taxon>Acanthomorphata</taxon>
        <taxon>Eupercaria</taxon>
        <taxon>Perciformes</taxon>
        <taxon>Cottioidei</taxon>
        <taxon>Cottales</taxon>
        <taxon>Liparidae</taxon>
        <taxon>Liparis</taxon>
    </lineage>
</organism>
<reference evidence="2 3" key="1">
    <citation type="submission" date="2019-03" db="EMBL/GenBank/DDBJ databases">
        <title>First draft genome of Liparis tanakae, snailfish: a comprehensive survey of snailfish specific genes.</title>
        <authorList>
            <person name="Kim W."/>
            <person name="Song I."/>
            <person name="Jeong J.-H."/>
            <person name="Kim D."/>
            <person name="Kim S."/>
            <person name="Ryu S."/>
            <person name="Song J.Y."/>
            <person name="Lee S.K."/>
        </authorList>
    </citation>
    <scope>NUCLEOTIDE SEQUENCE [LARGE SCALE GENOMIC DNA]</scope>
    <source>
        <tissue evidence="2">Muscle</tissue>
    </source>
</reference>